<dbReference type="RefSeq" id="WP_157289729.1">
    <property type="nucleotide sequence ID" value="NZ_WQRF01000001.1"/>
</dbReference>
<dbReference type="Proteomes" id="UP000438106">
    <property type="component" value="Unassembled WGS sequence"/>
</dbReference>
<organism evidence="1 2">
    <name type="scientific">Devosia marina</name>
    <dbReference type="NCBI Taxonomy" id="2683198"/>
    <lineage>
        <taxon>Bacteria</taxon>
        <taxon>Pseudomonadati</taxon>
        <taxon>Pseudomonadota</taxon>
        <taxon>Alphaproteobacteria</taxon>
        <taxon>Hyphomicrobiales</taxon>
        <taxon>Devosiaceae</taxon>
        <taxon>Devosia</taxon>
    </lineage>
</organism>
<sequence>MLKSIMRAVASFMRAVPRYVLQRVRVAGEWIMRLMAVPAQVYEAEPAPIIDRSDEEHLNAIRTAAGHLYVGDVPPPAAMALLSKDDVVWLGTMSKRMQSLIVAASDNDLRAHMRGKRMIPGLLNRDPAAVAEYRKAHERQRMAPQERQEMRRAAA</sequence>
<name>A0A7X3FQG5_9HYPH</name>
<gene>
    <name evidence="1" type="ORF">GO014_07635</name>
</gene>
<dbReference type="AlphaFoldDB" id="A0A7X3FQG5"/>
<protein>
    <submittedName>
        <fullName evidence="1">Uncharacterized protein</fullName>
    </submittedName>
</protein>
<dbReference type="EMBL" id="WQRF01000001">
    <property type="protein sequence ID" value="MVS98889.1"/>
    <property type="molecule type" value="Genomic_DNA"/>
</dbReference>
<comment type="caution">
    <text evidence="1">The sequence shown here is derived from an EMBL/GenBank/DDBJ whole genome shotgun (WGS) entry which is preliminary data.</text>
</comment>
<keyword evidence="2" id="KW-1185">Reference proteome</keyword>
<accession>A0A7X3FQG5</accession>
<reference evidence="1 2" key="1">
    <citation type="submission" date="2019-12" db="EMBL/GenBank/DDBJ databases">
        <title>Devosia maris sp. nov., isolated from the deep seawater.</title>
        <authorList>
            <person name="Liu Y."/>
        </authorList>
    </citation>
    <scope>NUCLEOTIDE SEQUENCE [LARGE SCALE GENOMIC DNA]</scope>
    <source>
        <strain evidence="1 2">L53-10-65</strain>
    </source>
</reference>
<evidence type="ECO:0000313" key="1">
    <source>
        <dbReference type="EMBL" id="MVS98889.1"/>
    </source>
</evidence>
<proteinExistence type="predicted"/>
<evidence type="ECO:0000313" key="2">
    <source>
        <dbReference type="Proteomes" id="UP000438106"/>
    </source>
</evidence>